<dbReference type="GO" id="GO:0005634">
    <property type="term" value="C:nucleus"/>
    <property type="evidence" value="ECO:0007669"/>
    <property type="project" value="TreeGrafter"/>
</dbReference>
<evidence type="ECO:0000256" key="1">
    <source>
        <dbReference type="ARBA" id="ARBA00010105"/>
    </source>
</evidence>
<organism evidence="2 3">
    <name type="scientific">Pseudolycoriella hygida</name>
    <dbReference type="NCBI Taxonomy" id="35572"/>
    <lineage>
        <taxon>Eukaryota</taxon>
        <taxon>Metazoa</taxon>
        <taxon>Ecdysozoa</taxon>
        <taxon>Arthropoda</taxon>
        <taxon>Hexapoda</taxon>
        <taxon>Insecta</taxon>
        <taxon>Pterygota</taxon>
        <taxon>Neoptera</taxon>
        <taxon>Endopterygota</taxon>
        <taxon>Diptera</taxon>
        <taxon>Nematocera</taxon>
        <taxon>Sciaroidea</taxon>
        <taxon>Sciaridae</taxon>
        <taxon>Pseudolycoriella</taxon>
    </lineage>
</organism>
<dbReference type="InterPro" id="IPR003226">
    <property type="entry name" value="MYG1_exonuclease"/>
</dbReference>
<dbReference type="PANTHER" id="PTHR11215:SF1">
    <property type="entry name" value="MYG1 EXONUCLEASE"/>
    <property type="match status" value="1"/>
</dbReference>
<dbReference type="OrthoDB" id="10265310at2759"/>
<reference evidence="2" key="1">
    <citation type="submission" date="2022-07" db="EMBL/GenBank/DDBJ databases">
        <authorList>
            <person name="Trinca V."/>
            <person name="Uliana J.V.C."/>
            <person name="Torres T.T."/>
            <person name="Ward R.J."/>
            <person name="Monesi N."/>
        </authorList>
    </citation>
    <scope>NUCLEOTIDE SEQUENCE</scope>
    <source>
        <strain evidence="2">HSMRA1968</strain>
        <tissue evidence="2">Whole embryos</tissue>
    </source>
</reference>
<name>A0A9Q0RWB7_9DIPT</name>
<protein>
    <submittedName>
        <fullName evidence="2">MYG1 protein</fullName>
    </submittedName>
</protein>
<sequence length="374" mass="42169">MFRAKIFQLFSNCRTLSKSGFLLQSILTIPQQLKMSTGNSPLTIGTHSGIFHCDEVLACFLLRQLPQFSDAKIVRSRDENDLKQCEIVVDVGGVFDKNKNLFDHHQKSFNETFSSLRPEFPNYNIRLSSAGLIYTYFGEEVIQKILKDKCDLKVDSKLLKTIFEKVYRGLIQEIDGIDNGVPMFEGEPAYQISTDLSSRIGRLNSVWNDTGSFDVQSQFEKAIVVVGEEFIDRVTYYGSVWHPARSIVQDAIENRYNVHSSGEIIFLSQICPWKDHLCDLETENGLDGVLKYVLFCSSATDYRVNCVPINPKSFVCRKFLHKEWRGVRDADLAKISGIKGAIFVHATGFIGGCKTREGALEMAIKSLNADGESL</sequence>
<accession>A0A9Q0RWB7</accession>
<dbReference type="PANTHER" id="PTHR11215">
    <property type="entry name" value="METAL DEPENDENT HYDROLASE - RELATED"/>
    <property type="match status" value="1"/>
</dbReference>
<proteinExistence type="inferred from homology"/>
<dbReference type="Pfam" id="PF03690">
    <property type="entry name" value="MYG1_exonuc"/>
    <property type="match status" value="1"/>
</dbReference>
<dbReference type="EMBL" id="WJQU01000004">
    <property type="protein sequence ID" value="KAJ6634812.1"/>
    <property type="molecule type" value="Genomic_DNA"/>
</dbReference>
<evidence type="ECO:0000313" key="2">
    <source>
        <dbReference type="EMBL" id="KAJ6634812.1"/>
    </source>
</evidence>
<comment type="similarity">
    <text evidence="1">Belongs to the MYG1 family.</text>
</comment>
<dbReference type="Proteomes" id="UP001151699">
    <property type="component" value="Chromosome C"/>
</dbReference>
<dbReference type="GO" id="GO:0005737">
    <property type="term" value="C:cytoplasm"/>
    <property type="evidence" value="ECO:0007669"/>
    <property type="project" value="TreeGrafter"/>
</dbReference>
<dbReference type="AlphaFoldDB" id="A0A9Q0RWB7"/>
<evidence type="ECO:0000313" key="3">
    <source>
        <dbReference type="Proteomes" id="UP001151699"/>
    </source>
</evidence>
<gene>
    <name evidence="2" type="ORF">Bhyg_13392</name>
</gene>
<comment type="caution">
    <text evidence="2">The sequence shown here is derived from an EMBL/GenBank/DDBJ whole genome shotgun (WGS) entry which is preliminary data.</text>
</comment>
<keyword evidence="3" id="KW-1185">Reference proteome</keyword>